<name>F0SID7_RUBBR</name>
<keyword evidence="2" id="KW-1133">Transmembrane helix</keyword>
<feature type="transmembrane region" description="Helical" evidence="2">
    <location>
        <begin position="35"/>
        <end position="52"/>
    </location>
</feature>
<keyword evidence="4" id="KW-1185">Reference proteome</keyword>
<dbReference type="Gene3D" id="3.40.50.1110">
    <property type="entry name" value="SGNH hydrolase"/>
    <property type="match status" value="1"/>
</dbReference>
<dbReference type="InterPro" id="IPR036514">
    <property type="entry name" value="SGNH_hydro_sf"/>
</dbReference>
<reference evidence="4" key="1">
    <citation type="submission" date="2011-02" db="EMBL/GenBank/DDBJ databases">
        <title>The complete genome of Planctomyces brasiliensis DSM 5305.</title>
        <authorList>
            <person name="Lucas S."/>
            <person name="Copeland A."/>
            <person name="Lapidus A."/>
            <person name="Bruce D."/>
            <person name="Goodwin L."/>
            <person name="Pitluck S."/>
            <person name="Kyrpides N."/>
            <person name="Mavromatis K."/>
            <person name="Pagani I."/>
            <person name="Ivanova N."/>
            <person name="Ovchinnikova G."/>
            <person name="Lu M."/>
            <person name="Detter J.C."/>
            <person name="Han C."/>
            <person name="Land M."/>
            <person name="Hauser L."/>
            <person name="Markowitz V."/>
            <person name="Cheng J.-F."/>
            <person name="Hugenholtz P."/>
            <person name="Woyke T."/>
            <person name="Wu D."/>
            <person name="Tindall B."/>
            <person name="Pomrenke H.G."/>
            <person name="Brambilla E."/>
            <person name="Klenk H.-P."/>
            <person name="Eisen J.A."/>
        </authorList>
    </citation>
    <scope>NUCLEOTIDE SEQUENCE [LARGE SCALE GENOMIC DNA]</scope>
    <source>
        <strain evidence="4">ATCC 49424 / DSM 5305 / JCM 21570 / NBRC 103401 / IFAM 1448</strain>
    </source>
</reference>
<feature type="region of interest" description="Disordered" evidence="1">
    <location>
        <begin position="1"/>
        <end position="25"/>
    </location>
</feature>
<feature type="compositionally biased region" description="Polar residues" evidence="1">
    <location>
        <begin position="13"/>
        <end position="22"/>
    </location>
</feature>
<accession>F0SID7</accession>
<evidence type="ECO:0000313" key="3">
    <source>
        <dbReference type="EMBL" id="ADY58526.1"/>
    </source>
</evidence>
<dbReference type="EMBL" id="CP002546">
    <property type="protein sequence ID" value="ADY58526.1"/>
    <property type="molecule type" value="Genomic_DNA"/>
</dbReference>
<dbReference type="AlphaFoldDB" id="F0SID7"/>
<evidence type="ECO:0000256" key="2">
    <source>
        <dbReference type="SAM" id="Phobius"/>
    </source>
</evidence>
<keyword evidence="2" id="KW-0472">Membrane</keyword>
<dbReference type="HOGENOM" id="CLU_806117_0_0_0"/>
<dbReference type="OrthoDB" id="213024at2"/>
<sequence>MATVVPPAANPEQAASNQTDVWQNPHEKVRRPSEWFVVAMVVFVFLGMELMFRVGGDRLSKDIAHLRSFPDIASEVAAMNPEDGTRVLFLGNSLTRYGVDPQLYAEVCGNLFDSQVQAAKLNPDNTALADWFYAYRTHFSRADIHPDVVVVGFEGGHLRDAPSSHPARLAQYYTTYADWADLQRSEVNGFEDSASFLLSRYSAAYGNRDRIQRRVLDSVIPDYREGMDELNASLVAQTKEQIVEETGPGYQRLLEFIAQAEQDGVQVILAAMPVPQAYEFDAGLLEVVDSTSAVLVDCRNVPGMTEDMFFDGLHMDERGQKLYSQTLAERSAPVLRQVADRHEAGRADVAGH</sequence>
<proteinExistence type="predicted"/>
<dbReference type="eggNOG" id="COG2755">
    <property type="taxonomic scope" value="Bacteria"/>
</dbReference>
<evidence type="ECO:0000313" key="4">
    <source>
        <dbReference type="Proteomes" id="UP000006860"/>
    </source>
</evidence>
<evidence type="ECO:0000256" key="1">
    <source>
        <dbReference type="SAM" id="MobiDB-lite"/>
    </source>
</evidence>
<keyword evidence="2" id="KW-0812">Transmembrane</keyword>
<dbReference type="Proteomes" id="UP000006860">
    <property type="component" value="Chromosome"/>
</dbReference>
<organism evidence="3 4">
    <name type="scientific">Rubinisphaera brasiliensis (strain ATCC 49424 / DSM 5305 / JCM 21570 / IAM 15109 / NBRC 103401 / IFAM 1448)</name>
    <name type="common">Planctomyces brasiliensis</name>
    <dbReference type="NCBI Taxonomy" id="756272"/>
    <lineage>
        <taxon>Bacteria</taxon>
        <taxon>Pseudomonadati</taxon>
        <taxon>Planctomycetota</taxon>
        <taxon>Planctomycetia</taxon>
        <taxon>Planctomycetales</taxon>
        <taxon>Planctomycetaceae</taxon>
        <taxon>Rubinisphaera</taxon>
    </lineage>
</organism>
<protein>
    <submittedName>
        <fullName evidence="3">Uncharacterized protein</fullName>
    </submittedName>
</protein>
<dbReference type="KEGG" id="pbs:Plabr_0903"/>
<dbReference type="GO" id="GO:0016788">
    <property type="term" value="F:hydrolase activity, acting on ester bonds"/>
    <property type="evidence" value="ECO:0007669"/>
    <property type="project" value="UniProtKB-ARBA"/>
</dbReference>
<dbReference type="RefSeq" id="WP_013627266.1">
    <property type="nucleotide sequence ID" value="NC_015174.1"/>
</dbReference>
<gene>
    <name evidence="3" type="ordered locus">Plabr_0903</name>
</gene>
<dbReference type="SUPFAM" id="SSF52266">
    <property type="entry name" value="SGNH hydrolase"/>
    <property type="match status" value="1"/>
</dbReference>